<dbReference type="OrthoDB" id="6222486at2759"/>
<dbReference type="CDD" id="cd09271">
    <property type="entry name" value="RNase_H2-C"/>
    <property type="match status" value="1"/>
</dbReference>
<proteinExistence type="predicted"/>
<reference evidence="2 3" key="1">
    <citation type="submission" date="2019-03" db="EMBL/GenBank/DDBJ databases">
        <title>Sequencing 23 genomes of Wallemia ichthyophaga.</title>
        <authorList>
            <person name="Gostincar C."/>
        </authorList>
    </citation>
    <scope>NUCLEOTIDE SEQUENCE [LARGE SCALE GENOMIC DNA]</scope>
    <source>
        <strain evidence="2 3">EXF-5753</strain>
    </source>
</reference>
<feature type="compositionally biased region" description="Acidic residues" evidence="1">
    <location>
        <begin position="87"/>
        <end position="98"/>
    </location>
</feature>
<dbReference type="GO" id="GO:0006401">
    <property type="term" value="P:RNA catabolic process"/>
    <property type="evidence" value="ECO:0007669"/>
    <property type="project" value="InterPro"/>
</dbReference>
<dbReference type="Gene3D" id="2.40.128.680">
    <property type="match status" value="1"/>
</dbReference>
<dbReference type="EMBL" id="SPNW01000062">
    <property type="protein sequence ID" value="TIA87183.1"/>
    <property type="molecule type" value="Genomic_DNA"/>
</dbReference>
<feature type="compositionally biased region" description="Polar residues" evidence="1">
    <location>
        <begin position="121"/>
        <end position="130"/>
    </location>
</feature>
<sequence>MIEVNKAGQSECIPHLMPFKINYEGAANISTYFHPRNNSAAFRGRRITARDVSIGDGMIGVCVKETLSESEPKQPKKSLKAKKYSMDDDDDDDDDDTQDNAYNAQSSQHSDNDDNTHSHTHPQTRQTFQSTGHTFTNFKIWMPDDHVPESTHPLCRLSEQQKLFSLINQID</sequence>
<organism evidence="2 3">
    <name type="scientific">Wallemia hederae</name>
    <dbReference type="NCBI Taxonomy" id="1540922"/>
    <lineage>
        <taxon>Eukaryota</taxon>
        <taxon>Fungi</taxon>
        <taxon>Dikarya</taxon>
        <taxon>Basidiomycota</taxon>
        <taxon>Wallemiomycotina</taxon>
        <taxon>Wallemiomycetes</taxon>
        <taxon>Wallemiales</taxon>
        <taxon>Wallemiaceae</taxon>
        <taxon>Wallemia</taxon>
    </lineage>
</organism>
<dbReference type="AlphaFoldDB" id="A0A4V4LSM9"/>
<feature type="region of interest" description="Disordered" evidence="1">
    <location>
        <begin position="65"/>
        <end position="130"/>
    </location>
</feature>
<dbReference type="InterPro" id="IPR013924">
    <property type="entry name" value="RNase_H2_suC"/>
</dbReference>
<name>A0A4V4LSM9_9BASI</name>
<accession>A0A4V4LSM9</accession>
<dbReference type="PANTHER" id="PTHR47204:SF1">
    <property type="entry name" value="RIBONUCLEASE H2 SUBUNIT C"/>
    <property type="match status" value="1"/>
</dbReference>
<dbReference type="GO" id="GO:0032299">
    <property type="term" value="C:ribonuclease H2 complex"/>
    <property type="evidence" value="ECO:0007669"/>
    <property type="project" value="InterPro"/>
</dbReference>
<evidence type="ECO:0000256" key="1">
    <source>
        <dbReference type="SAM" id="MobiDB-lite"/>
    </source>
</evidence>
<dbReference type="PANTHER" id="PTHR47204">
    <property type="entry name" value="OS02G0168900 PROTEIN"/>
    <property type="match status" value="1"/>
</dbReference>
<dbReference type="Proteomes" id="UP000310189">
    <property type="component" value="Unassembled WGS sequence"/>
</dbReference>
<comment type="caution">
    <text evidence="2">The sequence shown here is derived from an EMBL/GenBank/DDBJ whole genome shotgun (WGS) entry which is preliminary data.</text>
</comment>
<feature type="compositionally biased region" description="Polar residues" evidence="1">
    <location>
        <begin position="99"/>
        <end position="109"/>
    </location>
</feature>
<evidence type="ECO:0000313" key="3">
    <source>
        <dbReference type="Proteomes" id="UP000310189"/>
    </source>
</evidence>
<gene>
    <name evidence="2" type="ORF">E3P99_03325</name>
</gene>
<dbReference type="Pfam" id="PF08615">
    <property type="entry name" value="RNase_H2_suC"/>
    <property type="match status" value="1"/>
</dbReference>
<keyword evidence="3" id="KW-1185">Reference proteome</keyword>
<protein>
    <submittedName>
        <fullName evidence="2">Uncharacterized protein</fullName>
    </submittedName>
</protein>
<evidence type="ECO:0000313" key="2">
    <source>
        <dbReference type="EMBL" id="TIA87183.1"/>
    </source>
</evidence>